<dbReference type="AlphaFoldDB" id="A0AAV3ZKU7"/>
<organism evidence="2 3">
    <name type="scientific">Plakobranchus ocellatus</name>
    <dbReference type="NCBI Taxonomy" id="259542"/>
    <lineage>
        <taxon>Eukaryota</taxon>
        <taxon>Metazoa</taxon>
        <taxon>Spiralia</taxon>
        <taxon>Lophotrochozoa</taxon>
        <taxon>Mollusca</taxon>
        <taxon>Gastropoda</taxon>
        <taxon>Heterobranchia</taxon>
        <taxon>Euthyneura</taxon>
        <taxon>Panpulmonata</taxon>
        <taxon>Sacoglossa</taxon>
        <taxon>Placobranchoidea</taxon>
        <taxon>Plakobranchidae</taxon>
        <taxon>Plakobranchus</taxon>
    </lineage>
</organism>
<gene>
    <name evidence="2" type="ORF">PoB_002624600</name>
</gene>
<accession>A0AAV3ZKU7</accession>
<protein>
    <submittedName>
        <fullName evidence="2">Uncharacterized protein</fullName>
    </submittedName>
</protein>
<feature type="region of interest" description="Disordered" evidence="1">
    <location>
        <begin position="59"/>
        <end position="84"/>
    </location>
</feature>
<feature type="compositionally biased region" description="Acidic residues" evidence="1">
    <location>
        <begin position="66"/>
        <end position="83"/>
    </location>
</feature>
<dbReference type="Proteomes" id="UP000735302">
    <property type="component" value="Unassembled WGS sequence"/>
</dbReference>
<proteinExistence type="predicted"/>
<evidence type="ECO:0000313" key="3">
    <source>
        <dbReference type="Proteomes" id="UP000735302"/>
    </source>
</evidence>
<comment type="caution">
    <text evidence="2">The sequence shown here is derived from an EMBL/GenBank/DDBJ whole genome shotgun (WGS) entry which is preliminary data.</text>
</comment>
<reference evidence="2 3" key="1">
    <citation type="journal article" date="2021" name="Elife">
        <title>Chloroplast acquisition without the gene transfer in kleptoplastic sea slugs, Plakobranchus ocellatus.</title>
        <authorList>
            <person name="Maeda T."/>
            <person name="Takahashi S."/>
            <person name="Yoshida T."/>
            <person name="Shimamura S."/>
            <person name="Takaki Y."/>
            <person name="Nagai Y."/>
            <person name="Toyoda A."/>
            <person name="Suzuki Y."/>
            <person name="Arimoto A."/>
            <person name="Ishii H."/>
            <person name="Satoh N."/>
            <person name="Nishiyama T."/>
            <person name="Hasebe M."/>
            <person name="Maruyama T."/>
            <person name="Minagawa J."/>
            <person name="Obokata J."/>
            <person name="Shigenobu S."/>
        </authorList>
    </citation>
    <scope>NUCLEOTIDE SEQUENCE [LARGE SCALE GENOMIC DNA]</scope>
</reference>
<evidence type="ECO:0000256" key="1">
    <source>
        <dbReference type="SAM" id="MobiDB-lite"/>
    </source>
</evidence>
<name>A0AAV3ZKU7_9GAST</name>
<dbReference type="EMBL" id="BLXT01003024">
    <property type="protein sequence ID" value="GFN99740.1"/>
    <property type="molecule type" value="Genomic_DNA"/>
</dbReference>
<keyword evidence="3" id="KW-1185">Reference proteome</keyword>
<sequence>MHWCAPSKFTSCSQNCGPLVRPGHLWPPRTSNRRFPAEDRVYSLATSFAVNIPHLRNQKQKYVQRDDDDDDDDDDVDYDDDNDKEVKMVGDGNSSLHFNHELDPGMSRCYCDVFVTYAYPRNLDMGLDGLIYKQLRDVPSYSGSGGSPCSDLSLHVNTRAYLDP</sequence>
<evidence type="ECO:0000313" key="2">
    <source>
        <dbReference type="EMBL" id="GFN99740.1"/>
    </source>
</evidence>